<keyword evidence="3" id="KW-1185">Reference proteome</keyword>
<accession>A0ABS3QIG8</accession>
<feature type="compositionally biased region" description="Acidic residues" evidence="1">
    <location>
        <begin position="1"/>
        <end position="19"/>
    </location>
</feature>
<dbReference type="RefSeq" id="WP_208176156.1">
    <property type="nucleotide sequence ID" value="NZ_JAGETZ010000007.1"/>
</dbReference>
<name>A0ABS3QIG8_9BACT</name>
<evidence type="ECO:0000313" key="2">
    <source>
        <dbReference type="EMBL" id="MBO2010525.1"/>
    </source>
</evidence>
<protein>
    <submittedName>
        <fullName evidence="2">Uncharacterized protein</fullName>
    </submittedName>
</protein>
<evidence type="ECO:0000313" key="3">
    <source>
        <dbReference type="Proteomes" id="UP000664369"/>
    </source>
</evidence>
<feature type="region of interest" description="Disordered" evidence="1">
    <location>
        <begin position="1"/>
        <end position="23"/>
    </location>
</feature>
<gene>
    <name evidence="2" type="ORF">J4E00_15800</name>
</gene>
<sequence length="379" mass="41558">MADFDDDANLDSSSEEDNAAEQAAQFEAELARQVSQLPPELYETMKPLLLLGSVANHMLLGHSEDPVPQALKELLEYDLDALQTVTAAVDTPTLGRVMAAHTLELFDFIVIGRLVFESSLDEPLRAYLMRHSAAEDAFTGPRDYLLTFGESLLENITHYLTGANPDMHEELHMRRLQTESIFARLDDTLRPFYPTGQSPDELAAAALDAADEAEDQQEAAVHVTFNEGQRVTLGTALRLPYILAELGETPFARALAGVARLRKKALERLAARLASSVAEEPFGLTWSELLRMYQAAQVCALSAVTDVLATGSLEDMMYSSAAAEEQTLEEAAAFAHHAREVITIMMAGFVEVVEVNHPDNEEVAEAKAEISRLAELLAE</sequence>
<dbReference type="EMBL" id="JAGETZ010000007">
    <property type="protein sequence ID" value="MBO2010525.1"/>
    <property type="molecule type" value="Genomic_DNA"/>
</dbReference>
<dbReference type="Proteomes" id="UP000664369">
    <property type="component" value="Unassembled WGS sequence"/>
</dbReference>
<reference evidence="2 3" key="1">
    <citation type="submission" date="2021-03" db="EMBL/GenBank/DDBJ databases">
        <authorList>
            <person name="Kim M.K."/>
        </authorList>
    </citation>
    <scope>NUCLEOTIDE SEQUENCE [LARGE SCALE GENOMIC DNA]</scope>
    <source>
        <strain evidence="2 3">BT442</strain>
    </source>
</reference>
<evidence type="ECO:0000256" key="1">
    <source>
        <dbReference type="SAM" id="MobiDB-lite"/>
    </source>
</evidence>
<proteinExistence type="predicted"/>
<organism evidence="2 3">
    <name type="scientific">Hymenobacter negativus</name>
    <dbReference type="NCBI Taxonomy" id="2795026"/>
    <lineage>
        <taxon>Bacteria</taxon>
        <taxon>Pseudomonadati</taxon>
        <taxon>Bacteroidota</taxon>
        <taxon>Cytophagia</taxon>
        <taxon>Cytophagales</taxon>
        <taxon>Hymenobacteraceae</taxon>
        <taxon>Hymenobacter</taxon>
    </lineage>
</organism>
<comment type="caution">
    <text evidence="2">The sequence shown here is derived from an EMBL/GenBank/DDBJ whole genome shotgun (WGS) entry which is preliminary data.</text>
</comment>